<feature type="compositionally biased region" description="Polar residues" evidence="1">
    <location>
        <begin position="30"/>
        <end position="45"/>
    </location>
</feature>
<comment type="caution">
    <text evidence="2">The sequence shown here is derived from an EMBL/GenBank/DDBJ whole genome shotgun (WGS) entry which is preliminary data.</text>
</comment>
<reference evidence="2 3" key="1">
    <citation type="journal article" date="2019" name="Nat. Ecol. Evol.">
        <title>Megaphylogeny resolves global patterns of mushroom evolution.</title>
        <authorList>
            <person name="Varga T."/>
            <person name="Krizsan K."/>
            <person name="Foldi C."/>
            <person name="Dima B."/>
            <person name="Sanchez-Garcia M."/>
            <person name="Sanchez-Ramirez S."/>
            <person name="Szollosi G.J."/>
            <person name="Szarkandi J.G."/>
            <person name="Papp V."/>
            <person name="Albert L."/>
            <person name="Andreopoulos W."/>
            <person name="Angelini C."/>
            <person name="Antonin V."/>
            <person name="Barry K.W."/>
            <person name="Bougher N.L."/>
            <person name="Buchanan P."/>
            <person name="Buyck B."/>
            <person name="Bense V."/>
            <person name="Catcheside P."/>
            <person name="Chovatia M."/>
            <person name="Cooper J."/>
            <person name="Damon W."/>
            <person name="Desjardin D."/>
            <person name="Finy P."/>
            <person name="Geml J."/>
            <person name="Haridas S."/>
            <person name="Hughes K."/>
            <person name="Justo A."/>
            <person name="Karasinski D."/>
            <person name="Kautmanova I."/>
            <person name="Kiss B."/>
            <person name="Kocsube S."/>
            <person name="Kotiranta H."/>
            <person name="LaButti K.M."/>
            <person name="Lechner B.E."/>
            <person name="Liimatainen K."/>
            <person name="Lipzen A."/>
            <person name="Lukacs Z."/>
            <person name="Mihaltcheva S."/>
            <person name="Morgado L.N."/>
            <person name="Niskanen T."/>
            <person name="Noordeloos M.E."/>
            <person name="Ohm R.A."/>
            <person name="Ortiz-Santana B."/>
            <person name="Ovrebo C."/>
            <person name="Racz N."/>
            <person name="Riley R."/>
            <person name="Savchenko A."/>
            <person name="Shiryaev A."/>
            <person name="Soop K."/>
            <person name="Spirin V."/>
            <person name="Szebenyi C."/>
            <person name="Tomsovsky M."/>
            <person name="Tulloss R.E."/>
            <person name="Uehling J."/>
            <person name="Grigoriev I.V."/>
            <person name="Vagvolgyi C."/>
            <person name="Papp T."/>
            <person name="Martin F.M."/>
            <person name="Miettinen O."/>
            <person name="Hibbett D.S."/>
            <person name="Nagy L.G."/>
        </authorList>
    </citation>
    <scope>NUCLEOTIDE SEQUENCE [LARGE SCALE GENOMIC DNA]</scope>
    <source>
        <strain evidence="2 3">FP101781</strain>
    </source>
</reference>
<dbReference type="AlphaFoldDB" id="A0A4Y7SLN4"/>
<sequence>MVGAGSSGMNGSTGTSPSTRGPGPPEEISKTSSGGRTTNGLSSSRWLEGGLSTSMGTPMSSCPTSSPSTSLSAAISANCPLALPPLPLIALRTQCKCPRHLLIHLIFVSTYPSNTFSHTHSAQTFPTWSDPSSTPLHVQPLEPSIKANISSFEHVPPVKRTNPTEPTTKSTSTLVMAIAIA</sequence>
<dbReference type="Proteomes" id="UP000298030">
    <property type="component" value="Unassembled WGS sequence"/>
</dbReference>
<name>A0A4Y7SLN4_COPMI</name>
<dbReference type="EMBL" id="QPFP01000085">
    <property type="protein sequence ID" value="TEB22803.1"/>
    <property type="molecule type" value="Genomic_DNA"/>
</dbReference>
<evidence type="ECO:0000313" key="2">
    <source>
        <dbReference type="EMBL" id="TEB22803.1"/>
    </source>
</evidence>
<feature type="region of interest" description="Disordered" evidence="1">
    <location>
        <begin position="1"/>
        <end position="67"/>
    </location>
</feature>
<feature type="compositionally biased region" description="Low complexity" evidence="1">
    <location>
        <begin position="52"/>
        <end position="67"/>
    </location>
</feature>
<evidence type="ECO:0000256" key="1">
    <source>
        <dbReference type="SAM" id="MobiDB-lite"/>
    </source>
</evidence>
<accession>A0A4Y7SLN4</accession>
<evidence type="ECO:0000313" key="3">
    <source>
        <dbReference type="Proteomes" id="UP000298030"/>
    </source>
</evidence>
<feature type="compositionally biased region" description="Low complexity" evidence="1">
    <location>
        <begin position="9"/>
        <end position="21"/>
    </location>
</feature>
<gene>
    <name evidence="2" type="ORF">FA13DRAFT_1466704</name>
</gene>
<organism evidence="2 3">
    <name type="scientific">Coprinellus micaceus</name>
    <name type="common">Glistening ink-cap mushroom</name>
    <name type="synonym">Coprinus micaceus</name>
    <dbReference type="NCBI Taxonomy" id="71717"/>
    <lineage>
        <taxon>Eukaryota</taxon>
        <taxon>Fungi</taxon>
        <taxon>Dikarya</taxon>
        <taxon>Basidiomycota</taxon>
        <taxon>Agaricomycotina</taxon>
        <taxon>Agaricomycetes</taxon>
        <taxon>Agaricomycetidae</taxon>
        <taxon>Agaricales</taxon>
        <taxon>Agaricineae</taxon>
        <taxon>Psathyrellaceae</taxon>
        <taxon>Coprinellus</taxon>
    </lineage>
</organism>
<protein>
    <submittedName>
        <fullName evidence="2">Uncharacterized protein</fullName>
    </submittedName>
</protein>
<proteinExistence type="predicted"/>
<keyword evidence="3" id="KW-1185">Reference proteome</keyword>